<keyword evidence="14" id="KW-0175">Coiled coil</keyword>
<dbReference type="Pfam" id="PF00593">
    <property type="entry name" value="TonB_dep_Rec_b-barrel"/>
    <property type="match status" value="1"/>
</dbReference>
<comment type="similarity">
    <text evidence="12 13">Belongs to the TonB-dependent receptor family.</text>
</comment>
<evidence type="ECO:0000259" key="16">
    <source>
        <dbReference type="Pfam" id="PF00593"/>
    </source>
</evidence>
<dbReference type="GO" id="GO:0009279">
    <property type="term" value="C:cell outer membrane"/>
    <property type="evidence" value="ECO:0007669"/>
    <property type="project" value="UniProtKB-SubCell"/>
</dbReference>
<sequence>MLIVSSKNLRMREPIKKLIALSIITAIFPAMAFATDASNYKTTSSKTNKTNTKVYKLKKIRKAYNKLQEAQKNVTTVENVISKKEIENSSSSQSIYSILKKTPFVNEYQQNIGPGVPVLTVRGVKMQQLGQTLDGVPIVSLLNGGLGGLLSYNVGGIVTMGQINGIHVYPGASAPDVAGFGSVGGTIAYKTKKPSKNFYTDLTTKIGSYGTNYNGITINTGNIPDTDGLRTILKLAQTKTDGYIQNTPAMYTDFMFGAVKPYDDGLSKVTATVIYNRGQGYYLTAPIPIKLIDKYGPTYNYPLSTTSFFAKNTYLTAILGDSTYINKYLVVSGKVFFIRKTGQINTYLNPKYMIQGATTPYQIQYFDPYGEQGPISAEYGNNYNFSYNPLIFGSYPQGEDYGYTDSESKTIGFTPKATIFLPHNTLVVGGLIASETEPVSGSYLYGSPNMPHVNGYNSDGYGTIAKRTVYTGYIQDKISLFNNKLHIQPGITISGVASSNNVPDSVLYYTAPYSVANYIRTALPYLGVAYDITNKLVAYASYGRSARYAPVGDFVQGPYGGTTVAPGPEIGTMAEVGMRYVGKRTYLNFDMYRQNLAGIFSSYYSRTLKIHAFGNIGAEQFSGLEFSGKYIINHNFTINGSAGYNRSIYTNAFPGAESPFGIQDGYAFTGNELGSVPNVLANLGIDFHNKNFNANLNGQYVGSAPSTVELPFGLPGNLAGGPNVPDSNYLLPSYFLLNVGASYKFHINTDHIKYIKLSINIDNLLDRNYFVHQYRDFAFGYEQGPGVYRISSAHDYGLTGEPRFIEVGLTGRFI</sequence>
<dbReference type="PANTHER" id="PTHR32552">
    <property type="entry name" value="FERRICHROME IRON RECEPTOR-RELATED"/>
    <property type="match status" value="1"/>
</dbReference>
<evidence type="ECO:0000313" key="19">
    <source>
        <dbReference type="Proteomes" id="UP000315403"/>
    </source>
</evidence>
<dbReference type="InterPro" id="IPR036942">
    <property type="entry name" value="Beta-barrel_TonB_sf"/>
</dbReference>
<feature type="coiled-coil region" evidence="14">
    <location>
        <begin position="60"/>
        <end position="87"/>
    </location>
</feature>
<feature type="signal peptide" evidence="15">
    <location>
        <begin position="1"/>
        <end position="32"/>
    </location>
</feature>
<evidence type="ECO:0000256" key="10">
    <source>
        <dbReference type="ARBA" id="ARBA00023136"/>
    </source>
</evidence>
<keyword evidence="8" id="KW-0406">Ion transport</keyword>
<dbReference type="PANTHER" id="PTHR32552:SF68">
    <property type="entry name" value="FERRICHROME OUTER MEMBRANE TRANSPORTER_PHAGE RECEPTOR"/>
    <property type="match status" value="1"/>
</dbReference>
<feature type="domain" description="TonB-dependent receptor-like beta-barrel" evidence="16">
    <location>
        <begin position="358"/>
        <end position="764"/>
    </location>
</feature>
<keyword evidence="10 12" id="KW-0472">Membrane</keyword>
<dbReference type="RefSeq" id="WP_246865091.1">
    <property type="nucleotide sequence ID" value="NZ_SZUV01000003.1"/>
</dbReference>
<keyword evidence="6 15" id="KW-0732">Signal</keyword>
<protein>
    <recommendedName>
        <fullName evidence="20">TonB-dependent receptor</fullName>
    </recommendedName>
</protein>
<dbReference type="InterPro" id="IPR012910">
    <property type="entry name" value="Plug_dom"/>
</dbReference>
<dbReference type="InterPro" id="IPR037066">
    <property type="entry name" value="Plug_dom_sf"/>
</dbReference>
<comment type="caution">
    <text evidence="18">The sequence shown here is derived from an EMBL/GenBank/DDBJ whole genome shotgun (WGS) entry which is preliminary data.</text>
</comment>
<keyword evidence="4" id="KW-0410">Iron transport</keyword>
<reference evidence="18 19" key="1">
    <citation type="submission" date="2019-03" db="EMBL/GenBank/DDBJ databases">
        <title>New insights into Acidothiobacillus thiooxidans sulfur metabolism through coupled gene expression, solution geochemistry, microscopy and spectroscopy analyses.</title>
        <authorList>
            <person name="Camacho D."/>
            <person name="Frazao R."/>
            <person name="Fouillen A."/>
            <person name="Nanci A."/>
            <person name="Lang B.F."/>
            <person name="Apte S.C."/>
            <person name="Baron C."/>
            <person name="Warren L.A."/>
        </authorList>
    </citation>
    <scope>NUCLEOTIDE SEQUENCE [LARGE SCALE GENOMIC DNA]</scope>
    <source>
        <strain evidence="18 19">ATCC 19377</strain>
    </source>
</reference>
<dbReference type="Gene3D" id="2.40.170.20">
    <property type="entry name" value="TonB-dependent receptor, beta-barrel domain"/>
    <property type="match status" value="1"/>
</dbReference>
<evidence type="ECO:0000256" key="7">
    <source>
        <dbReference type="ARBA" id="ARBA00023004"/>
    </source>
</evidence>
<dbReference type="InterPro" id="IPR000531">
    <property type="entry name" value="Beta-barrel_TonB"/>
</dbReference>
<keyword evidence="2 12" id="KW-0813">Transport</keyword>
<evidence type="ECO:0000256" key="13">
    <source>
        <dbReference type="RuleBase" id="RU003357"/>
    </source>
</evidence>
<evidence type="ECO:0000256" key="12">
    <source>
        <dbReference type="PROSITE-ProRule" id="PRU01360"/>
    </source>
</evidence>
<evidence type="ECO:0008006" key="20">
    <source>
        <dbReference type="Google" id="ProtNLM"/>
    </source>
</evidence>
<evidence type="ECO:0000256" key="4">
    <source>
        <dbReference type="ARBA" id="ARBA00022496"/>
    </source>
</evidence>
<keyword evidence="9 13" id="KW-0798">TonB box</keyword>
<evidence type="ECO:0000256" key="2">
    <source>
        <dbReference type="ARBA" id="ARBA00022448"/>
    </source>
</evidence>
<keyword evidence="3 12" id="KW-1134">Transmembrane beta strand</keyword>
<evidence type="ECO:0000256" key="1">
    <source>
        <dbReference type="ARBA" id="ARBA00004571"/>
    </source>
</evidence>
<dbReference type="InterPro" id="IPR039426">
    <property type="entry name" value="TonB-dep_rcpt-like"/>
</dbReference>
<evidence type="ECO:0000256" key="15">
    <source>
        <dbReference type="SAM" id="SignalP"/>
    </source>
</evidence>
<feature type="domain" description="TonB-dependent receptor plug" evidence="17">
    <location>
        <begin position="72"/>
        <end position="186"/>
    </location>
</feature>
<proteinExistence type="inferred from homology"/>
<evidence type="ECO:0000256" key="14">
    <source>
        <dbReference type="SAM" id="Coils"/>
    </source>
</evidence>
<accession>A0A543Q008</accession>
<evidence type="ECO:0000256" key="11">
    <source>
        <dbReference type="ARBA" id="ARBA00023237"/>
    </source>
</evidence>
<dbReference type="AlphaFoldDB" id="A0A543Q008"/>
<dbReference type="EMBL" id="SZUV01000003">
    <property type="protein sequence ID" value="TQN49663.1"/>
    <property type="molecule type" value="Genomic_DNA"/>
</dbReference>
<evidence type="ECO:0000259" key="17">
    <source>
        <dbReference type="Pfam" id="PF07715"/>
    </source>
</evidence>
<evidence type="ECO:0000256" key="5">
    <source>
        <dbReference type="ARBA" id="ARBA00022692"/>
    </source>
</evidence>
<keyword evidence="11 12" id="KW-0998">Cell outer membrane</keyword>
<dbReference type="Proteomes" id="UP000315403">
    <property type="component" value="Unassembled WGS sequence"/>
</dbReference>
<dbReference type="Pfam" id="PF07715">
    <property type="entry name" value="Plug"/>
    <property type="match status" value="1"/>
</dbReference>
<dbReference type="SUPFAM" id="SSF56935">
    <property type="entry name" value="Porins"/>
    <property type="match status" value="1"/>
</dbReference>
<evidence type="ECO:0000256" key="8">
    <source>
        <dbReference type="ARBA" id="ARBA00023065"/>
    </source>
</evidence>
<evidence type="ECO:0000256" key="9">
    <source>
        <dbReference type="ARBA" id="ARBA00023077"/>
    </source>
</evidence>
<dbReference type="PROSITE" id="PS52016">
    <property type="entry name" value="TONB_DEPENDENT_REC_3"/>
    <property type="match status" value="1"/>
</dbReference>
<organism evidence="18 19">
    <name type="scientific">Acidithiobacillus thiooxidans ATCC 19377</name>
    <dbReference type="NCBI Taxonomy" id="637390"/>
    <lineage>
        <taxon>Bacteria</taxon>
        <taxon>Pseudomonadati</taxon>
        <taxon>Pseudomonadota</taxon>
        <taxon>Acidithiobacillia</taxon>
        <taxon>Acidithiobacillales</taxon>
        <taxon>Acidithiobacillaceae</taxon>
        <taxon>Acidithiobacillus</taxon>
    </lineage>
</organism>
<dbReference type="GO" id="GO:0015344">
    <property type="term" value="F:siderophore uptake transmembrane transporter activity"/>
    <property type="evidence" value="ECO:0007669"/>
    <property type="project" value="TreeGrafter"/>
</dbReference>
<evidence type="ECO:0000256" key="6">
    <source>
        <dbReference type="ARBA" id="ARBA00022729"/>
    </source>
</evidence>
<keyword evidence="7" id="KW-0408">Iron</keyword>
<comment type="subcellular location">
    <subcellularLocation>
        <location evidence="1 12">Cell outer membrane</location>
        <topology evidence="1 12">Multi-pass membrane protein</topology>
    </subcellularLocation>
</comment>
<feature type="chain" id="PRO_5022033697" description="TonB-dependent receptor" evidence="15">
    <location>
        <begin position="33"/>
        <end position="814"/>
    </location>
</feature>
<name>A0A543Q008_ACITH</name>
<evidence type="ECO:0000313" key="18">
    <source>
        <dbReference type="EMBL" id="TQN49663.1"/>
    </source>
</evidence>
<evidence type="ECO:0000256" key="3">
    <source>
        <dbReference type="ARBA" id="ARBA00022452"/>
    </source>
</evidence>
<gene>
    <name evidence="18" type="ORF">DLNHIDIE_03073</name>
</gene>
<keyword evidence="5 12" id="KW-0812">Transmembrane</keyword>
<dbReference type="Gene3D" id="2.170.130.10">
    <property type="entry name" value="TonB-dependent receptor, plug domain"/>
    <property type="match status" value="1"/>
</dbReference>